<feature type="non-terminal residue" evidence="1">
    <location>
        <position position="82"/>
    </location>
</feature>
<dbReference type="AlphaFoldDB" id="A0A0U1QRL6"/>
<comment type="caution">
    <text evidence="1">The sequence shown here is derived from an EMBL/GenBank/DDBJ whole genome shotgun (WGS) entry which is preliminary data.</text>
</comment>
<keyword evidence="2" id="KW-1185">Reference proteome</keyword>
<dbReference type="EMBL" id="AFVQ02000037">
    <property type="protein sequence ID" value="KLI03467.1"/>
    <property type="molecule type" value="Genomic_DNA"/>
</dbReference>
<proteinExistence type="predicted"/>
<sequence length="82" mass="9615">MQAFYQKGGLAFKRMDAEAVFFLSKEKLARIELVFLYVKTTFHTDRVLHLNKYSSIELRVNYIGTKVPSFWEHCLLTPDLSI</sequence>
<dbReference type="Proteomes" id="UP000035553">
    <property type="component" value="Unassembled WGS sequence"/>
</dbReference>
<dbReference type="RefSeq" id="WP_047034812.1">
    <property type="nucleotide sequence ID" value="NZ_AFVQ02000037.1"/>
</dbReference>
<evidence type="ECO:0000313" key="2">
    <source>
        <dbReference type="Proteomes" id="UP000035553"/>
    </source>
</evidence>
<accession>A0A0U1QRL6</accession>
<name>A0A0U1QRL6_9BACL</name>
<organism evidence="1 2">
    <name type="scientific">Sporolactobacillus inulinus CASD</name>
    <dbReference type="NCBI Taxonomy" id="1069536"/>
    <lineage>
        <taxon>Bacteria</taxon>
        <taxon>Bacillati</taxon>
        <taxon>Bacillota</taxon>
        <taxon>Bacilli</taxon>
        <taxon>Bacillales</taxon>
        <taxon>Sporolactobacillaceae</taxon>
        <taxon>Sporolactobacillus</taxon>
    </lineage>
</organism>
<evidence type="ECO:0000313" key="1">
    <source>
        <dbReference type="EMBL" id="KLI03467.1"/>
    </source>
</evidence>
<gene>
    <name evidence="1" type="ORF">SINU_02755</name>
</gene>
<reference evidence="1 2" key="1">
    <citation type="journal article" date="2011" name="J. Bacteriol.">
        <title>Draft genome sequence of Sporolactobacillus inulinus strain CASD, an efficient D-lactic acid-producing bacterium with high-concentration lactate tolerance capability.</title>
        <authorList>
            <person name="Yu B."/>
            <person name="Su F."/>
            <person name="Wang L."/>
            <person name="Xu K."/>
            <person name="Zhao B."/>
            <person name="Xu P."/>
        </authorList>
    </citation>
    <scope>NUCLEOTIDE SEQUENCE [LARGE SCALE GENOMIC DNA]</scope>
    <source>
        <strain evidence="1 2">CASD</strain>
    </source>
</reference>
<protein>
    <submittedName>
        <fullName evidence="1">Uncharacterized protein</fullName>
    </submittedName>
</protein>